<comment type="caution">
    <text evidence="2">The sequence shown here is derived from an EMBL/GenBank/DDBJ whole genome shotgun (WGS) entry which is preliminary data.</text>
</comment>
<protein>
    <recommendedName>
        <fullName evidence="4">Secreted protein</fullName>
    </recommendedName>
</protein>
<evidence type="ECO:0000313" key="3">
    <source>
        <dbReference type="Proteomes" id="UP000237105"/>
    </source>
</evidence>
<keyword evidence="1" id="KW-0732">Signal</keyword>
<dbReference type="EMBL" id="JXTB01000044">
    <property type="protein sequence ID" value="PON71557.1"/>
    <property type="molecule type" value="Genomic_DNA"/>
</dbReference>
<reference evidence="3" key="1">
    <citation type="submission" date="2016-06" db="EMBL/GenBank/DDBJ databases">
        <title>Parallel loss of symbiosis genes in relatives of nitrogen-fixing non-legume Parasponia.</title>
        <authorList>
            <person name="Van Velzen R."/>
            <person name="Holmer R."/>
            <person name="Bu F."/>
            <person name="Rutten L."/>
            <person name="Van Zeijl A."/>
            <person name="Liu W."/>
            <person name="Santuari L."/>
            <person name="Cao Q."/>
            <person name="Sharma T."/>
            <person name="Shen D."/>
            <person name="Roswanjaya Y."/>
            <person name="Wardhani T."/>
            <person name="Kalhor M.S."/>
            <person name="Jansen J."/>
            <person name="Van den Hoogen J."/>
            <person name="Gungor B."/>
            <person name="Hartog M."/>
            <person name="Hontelez J."/>
            <person name="Verver J."/>
            <person name="Yang W.-C."/>
            <person name="Schijlen E."/>
            <person name="Repin R."/>
            <person name="Schilthuizen M."/>
            <person name="Schranz E."/>
            <person name="Heidstra R."/>
            <person name="Miyata K."/>
            <person name="Fedorova E."/>
            <person name="Kohlen W."/>
            <person name="Bisseling T."/>
            <person name="Smit S."/>
            <person name="Geurts R."/>
        </authorList>
    </citation>
    <scope>NUCLEOTIDE SEQUENCE [LARGE SCALE GENOMIC DNA]</scope>
    <source>
        <strain evidence="3">cv. WU1-14</strain>
    </source>
</reference>
<gene>
    <name evidence="2" type="ORF">PanWU01x14_073540</name>
</gene>
<dbReference type="Proteomes" id="UP000237105">
    <property type="component" value="Unassembled WGS sequence"/>
</dbReference>
<evidence type="ECO:0000313" key="2">
    <source>
        <dbReference type="EMBL" id="PON71557.1"/>
    </source>
</evidence>
<keyword evidence="3" id="KW-1185">Reference proteome</keyword>
<feature type="chain" id="PRO_5015177904" description="Secreted protein" evidence="1">
    <location>
        <begin position="17"/>
        <end position="92"/>
    </location>
</feature>
<proteinExistence type="predicted"/>
<sequence>MVLLLVELVPLTMVHALQLQHLALYTCIVPFKDDAAKYVNLKRKERVLENVHVPVSVSPVIPSSGIDDVVHVSVSKDDRRESAPCPAQVEGT</sequence>
<name>A0A2P5DE53_PARAD</name>
<organism evidence="2 3">
    <name type="scientific">Parasponia andersonii</name>
    <name type="common">Sponia andersonii</name>
    <dbReference type="NCBI Taxonomy" id="3476"/>
    <lineage>
        <taxon>Eukaryota</taxon>
        <taxon>Viridiplantae</taxon>
        <taxon>Streptophyta</taxon>
        <taxon>Embryophyta</taxon>
        <taxon>Tracheophyta</taxon>
        <taxon>Spermatophyta</taxon>
        <taxon>Magnoliopsida</taxon>
        <taxon>eudicotyledons</taxon>
        <taxon>Gunneridae</taxon>
        <taxon>Pentapetalae</taxon>
        <taxon>rosids</taxon>
        <taxon>fabids</taxon>
        <taxon>Rosales</taxon>
        <taxon>Cannabaceae</taxon>
        <taxon>Parasponia</taxon>
    </lineage>
</organism>
<feature type="signal peptide" evidence="1">
    <location>
        <begin position="1"/>
        <end position="16"/>
    </location>
</feature>
<evidence type="ECO:0000256" key="1">
    <source>
        <dbReference type="SAM" id="SignalP"/>
    </source>
</evidence>
<dbReference type="AlphaFoldDB" id="A0A2P5DE53"/>
<evidence type="ECO:0008006" key="4">
    <source>
        <dbReference type="Google" id="ProtNLM"/>
    </source>
</evidence>
<accession>A0A2P5DE53</accession>